<feature type="transmembrane region" description="Helical" evidence="8">
    <location>
        <begin position="75"/>
        <end position="97"/>
    </location>
</feature>
<dbReference type="PANTHER" id="PTHR43848">
    <property type="entry name" value="PUTRESCINE TRANSPORT SYSTEM PERMEASE PROTEIN POTI"/>
    <property type="match status" value="1"/>
</dbReference>
<evidence type="ECO:0000313" key="13">
    <source>
        <dbReference type="Proteomes" id="UP000501753"/>
    </source>
</evidence>
<dbReference type="Gene3D" id="1.10.3720.10">
    <property type="entry name" value="MetI-like"/>
    <property type="match status" value="1"/>
</dbReference>
<keyword evidence="5 8" id="KW-0812">Transmembrane</keyword>
<reference evidence="10 12" key="2">
    <citation type="submission" date="2018-12" db="EMBL/GenBank/DDBJ databases">
        <title>Streptomyces griseoviridis F1-27 complete genome.</title>
        <authorList>
            <person name="Mariita R.M."/>
            <person name="Sello J.K."/>
        </authorList>
    </citation>
    <scope>NUCLEOTIDE SEQUENCE [LARGE SCALE GENOMIC DNA]</scope>
    <source>
        <strain evidence="10 12">F1-27</strain>
    </source>
</reference>
<reference evidence="11 13" key="1">
    <citation type="submission" date="2018-04" db="EMBL/GenBank/DDBJ databases">
        <title>Complete genome sequences of Streptomyces griseoviridis K61 and characterization of antagonistic properties of biological control agents.</title>
        <authorList>
            <person name="Mariita R.M."/>
            <person name="Sello J.K."/>
        </authorList>
    </citation>
    <scope>NUCLEOTIDE SEQUENCE [LARGE SCALE GENOMIC DNA]</scope>
    <source>
        <strain evidence="11 13">K61</strain>
    </source>
</reference>
<dbReference type="OrthoDB" id="5100908at2"/>
<evidence type="ECO:0000256" key="2">
    <source>
        <dbReference type="ARBA" id="ARBA00007069"/>
    </source>
</evidence>
<sequence length="272" mass="28853">MRGRTRLPGRLPDTVTAWLARGVIVFLYVPIVVVVVLSFNDSDVTYKWAGFSTRWYGVLAQDTDLLAALRVSAEVGLISATLATAGGLFAAMGMGRLGPRGRAVFSGSLFLPLVIPEIVLGVALLSVFGTLKASLGLTTLVLGHLVVTLPYAALIVLGAHRALDPALDEAAADLGCGAWQRFRLVTVPLLKQALLASWLLCFTISFGNIVMSTFTSGVGTTTLPLRVYSLLKTGLTPEINALGTLLVLFTFVIILGAGLRQMRRVLIGDGTD</sequence>
<evidence type="ECO:0000313" key="10">
    <source>
        <dbReference type="EMBL" id="AZS83131.1"/>
    </source>
</evidence>
<feature type="domain" description="ABC transmembrane type-1" evidence="9">
    <location>
        <begin position="69"/>
        <end position="257"/>
    </location>
</feature>
<dbReference type="RefSeq" id="WP_127176046.1">
    <property type="nucleotide sequence ID" value="NZ_CP029078.1"/>
</dbReference>
<evidence type="ECO:0000256" key="4">
    <source>
        <dbReference type="ARBA" id="ARBA00022475"/>
    </source>
</evidence>
<gene>
    <name evidence="11" type="ORF">DDJ31_37755</name>
    <name evidence="10" type="ORF">ELQ87_01605</name>
</gene>
<evidence type="ECO:0000256" key="7">
    <source>
        <dbReference type="ARBA" id="ARBA00023136"/>
    </source>
</evidence>
<dbReference type="Pfam" id="PF00528">
    <property type="entry name" value="BPD_transp_1"/>
    <property type="match status" value="1"/>
</dbReference>
<dbReference type="PROSITE" id="PS50928">
    <property type="entry name" value="ABC_TM1"/>
    <property type="match status" value="1"/>
</dbReference>
<protein>
    <submittedName>
        <fullName evidence="10 11">ABC transporter permease</fullName>
    </submittedName>
</protein>
<keyword evidence="7 8" id="KW-0472">Membrane</keyword>
<keyword evidence="13" id="KW-1185">Reference proteome</keyword>
<evidence type="ECO:0000256" key="3">
    <source>
        <dbReference type="ARBA" id="ARBA00022448"/>
    </source>
</evidence>
<dbReference type="EMBL" id="CP029078">
    <property type="protein sequence ID" value="QCN90014.1"/>
    <property type="molecule type" value="Genomic_DNA"/>
</dbReference>
<dbReference type="AlphaFoldDB" id="A0A3Q9KLH8"/>
<dbReference type="GO" id="GO:0005886">
    <property type="term" value="C:plasma membrane"/>
    <property type="evidence" value="ECO:0007669"/>
    <property type="project" value="UniProtKB-SubCell"/>
</dbReference>
<evidence type="ECO:0000256" key="1">
    <source>
        <dbReference type="ARBA" id="ARBA00004651"/>
    </source>
</evidence>
<keyword evidence="6 8" id="KW-1133">Transmembrane helix</keyword>
<evidence type="ECO:0000256" key="5">
    <source>
        <dbReference type="ARBA" id="ARBA00022692"/>
    </source>
</evidence>
<evidence type="ECO:0000313" key="12">
    <source>
        <dbReference type="Proteomes" id="UP000271291"/>
    </source>
</evidence>
<evidence type="ECO:0000256" key="6">
    <source>
        <dbReference type="ARBA" id="ARBA00022989"/>
    </source>
</evidence>
<evidence type="ECO:0000313" key="11">
    <source>
        <dbReference type="EMBL" id="QCN90014.1"/>
    </source>
</evidence>
<dbReference type="Proteomes" id="UP000271291">
    <property type="component" value="Chromosome"/>
</dbReference>
<dbReference type="SUPFAM" id="SSF161098">
    <property type="entry name" value="MetI-like"/>
    <property type="match status" value="1"/>
</dbReference>
<dbReference type="Proteomes" id="UP000501753">
    <property type="component" value="Chromosome"/>
</dbReference>
<feature type="transmembrane region" description="Helical" evidence="8">
    <location>
        <begin position="20"/>
        <end position="39"/>
    </location>
</feature>
<dbReference type="CDD" id="cd06261">
    <property type="entry name" value="TM_PBP2"/>
    <property type="match status" value="1"/>
</dbReference>
<feature type="transmembrane region" description="Helical" evidence="8">
    <location>
        <begin position="135"/>
        <end position="157"/>
    </location>
</feature>
<feature type="transmembrane region" description="Helical" evidence="8">
    <location>
        <begin position="239"/>
        <end position="259"/>
    </location>
</feature>
<dbReference type="InterPro" id="IPR035906">
    <property type="entry name" value="MetI-like_sf"/>
</dbReference>
<dbReference type="EMBL" id="CP034687">
    <property type="protein sequence ID" value="AZS83131.1"/>
    <property type="molecule type" value="Genomic_DNA"/>
</dbReference>
<feature type="transmembrane region" description="Helical" evidence="8">
    <location>
        <begin position="193"/>
        <end position="219"/>
    </location>
</feature>
<dbReference type="PANTHER" id="PTHR43848:SF2">
    <property type="entry name" value="PUTRESCINE TRANSPORT SYSTEM PERMEASE PROTEIN POTI"/>
    <property type="match status" value="1"/>
</dbReference>
<name>A0A3Q9KLH8_STRGD</name>
<dbReference type="InterPro" id="IPR000515">
    <property type="entry name" value="MetI-like"/>
</dbReference>
<comment type="subcellular location">
    <subcellularLocation>
        <location evidence="1 8">Cell membrane</location>
        <topology evidence="1 8">Multi-pass membrane protein</topology>
    </subcellularLocation>
</comment>
<dbReference type="GO" id="GO:0055085">
    <property type="term" value="P:transmembrane transport"/>
    <property type="evidence" value="ECO:0007669"/>
    <property type="project" value="InterPro"/>
</dbReference>
<organism evidence="10 12">
    <name type="scientific">Streptomyces griseoviridis</name>
    <dbReference type="NCBI Taxonomy" id="45398"/>
    <lineage>
        <taxon>Bacteria</taxon>
        <taxon>Bacillati</taxon>
        <taxon>Actinomycetota</taxon>
        <taxon>Actinomycetes</taxon>
        <taxon>Kitasatosporales</taxon>
        <taxon>Streptomycetaceae</taxon>
        <taxon>Streptomyces</taxon>
    </lineage>
</organism>
<evidence type="ECO:0000259" key="9">
    <source>
        <dbReference type="PROSITE" id="PS50928"/>
    </source>
</evidence>
<proteinExistence type="inferred from homology"/>
<accession>A0A3Q9KLH8</accession>
<keyword evidence="4" id="KW-1003">Cell membrane</keyword>
<dbReference type="KEGG" id="sgd:ELQ87_01605"/>
<comment type="similarity">
    <text evidence="2">Belongs to the binding-protein-dependent transport system permease family. CysTW subfamily.</text>
</comment>
<keyword evidence="3 8" id="KW-0813">Transport</keyword>
<feature type="transmembrane region" description="Helical" evidence="8">
    <location>
        <begin position="109"/>
        <end position="129"/>
    </location>
</feature>
<evidence type="ECO:0000256" key="8">
    <source>
        <dbReference type="RuleBase" id="RU363032"/>
    </source>
</evidence>
<dbReference type="InterPro" id="IPR051789">
    <property type="entry name" value="Bact_Polyamine_Transport"/>
</dbReference>